<feature type="binding site" evidence="5">
    <location>
        <position position="47"/>
    </location>
    <ligand>
        <name>ATP</name>
        <dbReference type="ChEBI" id="CHEBI:30616"/>
    </ligand>
</feature>
<dbReference type="InterPro" id="IPR045269">
    <property type="entry name" value="Atg1-like"/>
</dbReference>
<evidence type="ECO:0000313" key="7">
    <source>
        <dbReference type="EMBL" id="CAK9029414.1"/>
    </source>
</evidence>
<keyword evidence="1" id="KW-0808">Transferase</keyword>
<keyword evidence="4 5" id="KW-0067">ATP-binding</keyword>
<gene>
    <name evidence="7" type="ORF">SCF082_LOCUS18779</name>
</gene>
<dbReference type="GO" id="GO:0016301">
    <property type="term" value="F:kinase activity"/>
    <property type="evidence" value="ECO:0007669"/>
    <property type="project" value="UniProtKB-KW"/>
</dbReference>
<evidence type="ECO:0000259" key="6">
    <source>
        <dbReference type="PROSITE" id="PS50011"/>
    </source>
</evidence>
<evidence type="ECO:0000256" key="2">
    <source>
        <dbReference type="ARBA" id="ARBA00022741"/>
    </source>
</evidence>
<evidence type="ECO:0000256" key="3">
    <source>
        <dbReference type="ARBA" id="ARBA00022777"/>
    </source>
</evidence>
<name>A0ABP0KRA7_9DINO</name>
<organism evidence="7 8">
    <name type="scientific">Durusdinium trenchii</name>
    <dbReference type="NCBI Taxonomy" id="1381693"/>
    <lineage>
        <taxon>Eukaryota</taxon>
        <taxon>Sar</taxon>
        <taxon>Alveolata</taxon>
        <taxon>Dinophyceae</taxon>
        <taxon>Suessiales</taxon>
        <taxon>Symbiodiniaceae</taxon>
        <taxon>Durusdinium</taxon>
    </lineage>
</organism>
<dbReference type="SMART" id="SM00220">
    <property type="entry name" value="S_TKc"/>
    <property type="match status" value="1"/>
</dbReference>
<dbReference type="PROSITE" id="PS00107">
    <property type="entry name" value="PROTEIN_KINASE_ATP"/>
    <property type="match status" value="1"/>
</dbReference>
<evidence type="ECO:0000256" key="4">
    <source>
        <dbReference type="ARBA" id="ARBA00022840"/>
    </source>
</evidence>
<dbReference type="Proteomes" id="UP001642464">
    <property type="component" value="Unassembled WGS sequence"/>
</dbReference>
<keyword evidence="2 5" id="KW-0547">Nucleotide-binding</keyword>
<dbReference type="InterPro" id="IPR000719">
    <property type="entry name" value="Prot_kinase_dom"/>
</dbReference>
<dbReference type="EMBL" id="CAXAMM010012636">
    <property type="protein sequence ID" value="CAK9029414.1"/>
    <property type="molecule type" value="Genomic_DNA"/>
</dbReference>
<proteinExistence type="predicted"/>
<keyword evidence="8" id="KW-1185">Reference proteome</keyword>
<dbReference type="SUPFAM" id="SSF56112">
    <property type="entry name" value="Protein kinase-like (PK-like)"/>
    <property type="match status" value="1"/>
</dbReference>
<evidence type="ECO:0000256" key="5">
    <source>
        <dbReference type="PROSITE-ProRule" id="PRU10141"/>
    </source>
</evidence>
<dbReference type="Gene3D" id="1.10.510.10">
    <property type="entry name" value="Transferase(Phosphotransferase) domain 1"/>
    <property type="match status" value="1"/>
</dbReference>
<evidence type="ECO:0000256" key="1">
    <source>
        <dbReference type="ARBA" id="ARBA00022679"/>
    </source>
</evidence>
<evidence type="ECO:0000313" key="8">
    <source>
        <dbReference type="Proteomes" id="UP001642464"/>
    </source>
</evidence>
<accession>A0ABP0KRA7</accession>
<dbReference type="PANTHER" id="PTHR24348">
    <property type="entry name" value="SERINE/THREONINE-PROTEIN KINASE UNC-51-RELATED"/>
    <property type="match status" value="1"/>
</dbReference>
<reference evidence="7 8" key="1">
    <citation type="submission" date="2024-02" db="EMBL/GenBank/DDBJ databases">
        <authorList>
            <person name="Chen Y."/>
            <person name="Shah S."/>
            <person name="Dougan E. K."/>
            <person name="Thang M."/>
            <person name="Chan C."/>
        </authorList>
    </citation>
    <scope>NUCLEOTIDE SEQUENCE [LARGE SCALE GENOMIC DNA]</scope>
</reference>
<dbReference type="InterPro" id="IPR017441">
    <property type="entry name" value="Protein_kinase_ATP_BS"/>
</dbReference>
<dbReference type="InterPro" id="IPR011009">
    <property type="entry name" value="Kinase-like_dom_sf"/>
</dbReference>
<dbReference type="PANTHER" id="PTHR24348:SF22">
    <property type="entry name" value="NON-SPECIFIC SERINE_THREONINE PROTEIN KINASE"/>
    <property type="match status" value="1"/>
</dbReference>
<dbReference type="Pfam" id="PF00069">
    <property type="entry name" value="Pkinase"/>
    <property type="match status" value="1"/>
</dbReference>
<sequence length="492" mass="54858">MEGDETIPDQLAACEGIEQVHELLGAGSFSFVFRCQVHGIEGHVAVKVLKQKDLLPGRGRESQFIQDLRHPNLVNVLAIVQDEQLHYVVLELCTGGNLQDVIHKEDSPWESVPSVYRLRGGYDILLALDYIHQQGVLHRDIKSGNAFLHTPIVEGEALPTVKVGDMGFARPLSDYDAMTQGVGTLRYMAPEVLNSGEYNVTADMFSFSILLHELMSGNIPFQSRNEASLCLAILGGHRPPYEELFVDTSLSEEQIGVVWALMEAWAASRDRSWLVGKKMLMRGHWELSETSKVRQWNREMVDLSPQLRYLEFLEVLERANDQVFGFWLLEEAEKARSDAKKPRIGPLEESHALSSVRAFLAQNAVDCGASRASGPSCDPEIVAVPDVPEVLIPPANSGSDDEEEEEVKEDLAVQMDVGLGVMEVLGSTAPLEQRGVPEAHGHLQEPEEPLVQETFLHPDVRVTGYDRIKMNALSHPRIFGRMIVYVHTRFLA</sequence>
<keyword evidence="3 7" id="KW-0418">Kinase</keyword>
<protein>
    <submittedName>
        <fullName evidence="7">Calcium/calmodulin-dependent protein kinase type 1 (CaM kinase I) (MnCaMKI)</fullName>
    </submittedName>
</protein>
<dbReference type="PROSITE" id="PS50011">
    <property type="entry name" value="PROTEIN_KINASE_DOM"/>
    <property type="match status" value="1"/>
</dbReference>
<feature type="domain" description="Protein kinase" evidence="6">
    <location>
        <begin position="18"/>
        <end position="287"/>
    </location>
</feature>
<comment type="caution">
    <text evidence="7">The sequence shown here is derived from an EMBL/GenBank/DDBJ whole genome shotgun (WGS) entry which is preliminary data.</text>
</comment>